<evidence type="ECO:0000256" key="1">
    <source>
        <dbReference type="SAM" id="MobiDB-lite"/>
    </source>
</evidence>
<feature type="region of interest" description="Disordered" evidence="1">
    <location>
        <begin position="237"/>
        <end position="333"/>
    </location>
</feature>
<feature type="compositionally biased region" description="Low complexity" evidence="1">
    <location>
        <begin position="277"/>
        <end position="316"/>
    </location>
</feature>
<dbReference type="InterPro" id="IPR002477">
    <property type="entry name" value="Peptidoglycan-bd-like"/>
</dbReference>
<dbReference type="EMBL" id="JAATEJ010000001">
    <property type="protein sequence ID" value="NJP42330.1"/>
    <property type="molecule type" value="Genomic_DNA"/>
</dbReference>
<organism evidence="4 5">
    <name type="scientific">Actinacidiphila epipremni</name>
    <dbReference type="NCBI Taxonomy" id="2053013"/>
    <lineage>
        <taxon>Bacteria</taxon>
        <taxon>Bacillati</taxon>
        <taxon>Actinomycetota</taxon>
        <taxon>Actinomycetes</taxon>
        <taxon>Kitasatosporales</taxon>
        <taxon>Streptomycetaceae</taxon>
        <taxon>Actinacidiphila</taxon>
    </lineage>
</organism>
<sequence>MAPQQPHRRAGSYESDDGGVTDVTSGTGEVIQGTVVKGGHADDDSAIGTAVMDGGANGVAIGHAVADGSAMGGAMTGGVAMGKAVAGGVAMDDAAGDGATRADERSAERAAALAVTEGFHPLRVRPYVADSEDAFPAGTTARPLIDVDPDGGPATTDLGLFPAAYAEMEAAEEYPQEHPADGGGAEEPPGLVGATGAAHGRHRRRRRGIVVAAAAVAASALAAGAVAVTGQVMGDEGSAKRALPEPSAASPDVTLPADAAPGAASEPVPVTHHPMRATTTPAPKTTPPSSATPSASATTTAPPTTPASTTPSQSPTGTPPPASQPSVLRLGDSGPAVQDLQRRLTDVWVYHGPQNGTYDQRVQQAVAMFQVWYGVQGDPSGVYGPATRTALMAATASDDGHDHHR</sequence>
<dbReference type="RefSeq" id="WP_167981159.1">
    <property type="nucleotide sequence ID" value="NZ_JAATEJ010000001.1"/>
</dbReference>
<feature type="domain" description="Peptidoglycan binding-like" evidence="3">
    <location>
        <begin position="333"/>
        <end position="391"/>
    </location>
</feature>
<evidence type="ECO:0000313" key="4">
    <source>
        <dbReference type="EMBL" id="NJP42330.1"/>
    </source>
</evidence>
<dbReference type="InterPro" id="IPR036365">
    <property type="entry name" value="PGBD-like_sf"/>
</dbReference>
<evidence type="ECO:0000259" key="3">
    <source>
        <dbReference type="Pfam" id="PF01471"/>
    </source>
</evidence>
<keyword evidence="2" id="KW-1133">Transmembrane helix</keyword>
<keyword evidence="2" id="KW-0472">Membrane</keyword>
<gene>
    <name evidence="4" type="ORF">HCN08_02700</name>
</gene>
<reference evidence="4 5" key="1">
    <citation type="submission" date="2020-03" db="EMBL/GenBank/DDBJ databases">
        <title>WGS of actinomycetes isolated from Thailand.</title>
        <authorList>
            <person name="Thawai C."/>
        </authorList>
    </citation>
    <scope>NUCLEOTIDE SEQUENCE [LARGE SCALE GENOMIC DNA]</scope>
    <source>
        <strain evidence="4 5">PRB2-1</strain>
    </source>
</reference>
<dbReference type="Proteomes" id="UP000734511">
    <property type="component" value="Unassembled WGS sequence"/>
</dbReference>
<protein>
    <submittedName>
        <fullName evidence="4">Peptidoglycan-binding protein</fullName>
    </submittedName>
</protein>
<feature type="transmembrane region" description="Helical" evidence="2">
    <location>
        <begin position="209"/>
        <end position="228"/>
    </location>
</feature>
<keyword evidence="2" id="KW-0812">Transmembrane</keyword>
<evidence type="ECO:0000256" key="2">
    <source>
        <dbReference type="SAM" id="Phobius"/>
    </source>
</evidence>
<name>A0ABX0ZH27_9ACTN</name>
<feature type="region of interest" description="Disordered" evidence="1">
    <location>
        <begin position="1"/>
        <end position="29"/>
    </location>
</feature>
<dbReference type="SUPFAM" id="SSF47090">
    <property type="entry name" value="PGBD-like"/>
    <property type="match status" value="1"/>
</dbReference>
<keyword evidence="5" id="KW-1185">Reference proteome</keyword>
<dbReference type="Gene3D" id="1.10.101.10">
    <property type="entry name" value="PGBD-like superfamily/PGBD"/>
    <property type="match status" value="1"/>
</dbReference>
<dbReference type="Pfam" id="PF01471">
    <property type="entry name" value="PG_binding_1"/>
    <property type="match status" value="1"/>
</dbReference>
<evidence type="ECO:0000313" key="5">
    <source>
        <dbReference type="Proteomes" id="UP000734511"/>
    </source>
</evidence>
<feature type="compositionally biased region" description="Basic residues" evidence="1">
    <location>
        <begin position="1"/>
        <end position="10"/>
    </location>
</feature>
<comment type="caution">
    <text evidence="4">The sequence shown here is derived from an EMBL/GenBank/DDBJ whole genome shotgun (WGS) entry which is preliminary data.</text>
</comment>
<accession>A0ABX0ZH27</accession>
<dbReference type="InterPro" id="IPR036366">
    <property type="entry name" value="PGBDSf"/>
</dbReference>
<proteinExistence type="predicted"/>